<sequence length="328" mass="36643">ILANRQSAARSKERKARYIQELERRVQSLQTEATTLSAQLTLFQRDTNGLANENTELKMRLQAMEQQAHLRNALNEALRKEVERMKMETGEISGNSDSFDMGMQQVQYSPSTFMAIPPYNHGSINNGQDMQQMRGFNQMSNSQSVSEFLQNGRLQGLEISSNNSSSLSLRYAELRRGRVTEQRKSNATGVQQTKRSTLGEAEAENNISCENFEISKSKPSRESVRKVVCEEEKEVMLLGNDSCCGSYKAVAHEKDGDNALFPESDDNSSIWYGNELLWAPSSPQKLKVGIVLSKSQVPGGRTVIHGPCDESKPYTTPTTRSISLCLKS</sequence>
<feature type="coiled-coil region" evidence="6">
    <location>
        <begin position="12"/>
        <end position="67"/>
    </location>
</feature>
<evidence type="ECO:0000256" key="7">
    <source>
        <dbReference type="SAM" id="MobiDB-lite"/>
    </source>
</evidence>
<dbReference type="SUPFAM" id="SSF57959">
    <property type="entry name" value="Leucine zipper domain"/>
    <property type="match status" value="1"/>
</dbReference>
<feature type="domain" description="BZIP" evidence="8">
    <location>
        <begin position="1"/>
        <end position="57"/>
    </location>
</feature>
<name>A0A0D3CTB6_BRAOL</name>
<dbReference type="AlphaFoldDB" id="A0A0D3CTB6"/>
<dbReference type="Pfam" id="PF00170">
    <property type="entry name" value="bZIP_1"/>
    <property type="match status" value="1"/>
</dbReference>
<dbReference type="GO" id="GO:0003677">
    <property type="term" value="F:DNA binding"/>
    <property type="evidence" value="ECO:0007669"/>
    <property type="project" value="UniProtKB-KW"/>
</dbReference>
<comment type="subcellular location">
    <subcellularLocation>
        <location evidence="1">Nucleus</location>
    </subcellularLocation>
</comment>
<protein>
    <recommendedName>
        <fullName evidence="8">BZIP domain-containing protein</fullName>
    </recommendedName>
</protein>
<dbReference type="EnsemblPlants" id="Bo6g066380.1">
    <property type="protein sequence ID" value="Bo6g066380.1"/>
    <property type="gene ID" value="Bo6g066380"/>
</dbReference>
<dbReference type="Gramene" id="Bo6g066380.1">
    <property type="protein sequence ID" value="Bo6g066380.1"/>
    <property type="gene ID" value="Bo6g066380"/>
</dbReference>
<evidence type="ECO:0000256" key="2">
    <source>
        <dbReference type="ARBA" id="ARBA00023015"/>
    </source>
</evidence>
<evidence type="ECO:0000256" key="4">
    <source>
        <dbReference type="ARBA" id="ARBA00023163"/>
    </source>
</evidence>
<keyword evidence="5" id="KW-0539">Nucleus</keyword>
<dbReference type="Proteomes" id="UP000032141">
    <property type="component" value="Chromosome C6"/>
</dbReference>
<keyword evidence="6" id="KW-0175">Coiled coil</keyword>
<evidence type="ECO:0000256" key="3">
    <source>
        <dbReference type="ARBA" id="ARBA00023125"/>
    </source>
</evidence>
<dbReference type="PROSITE" id="PS50217">
    <property type="entry name" value="BZIP"/>
    <property type="match status" value="1"/>
</dbReference>
<proteinExistence type="predicted"/>
<dbReference type="GO" id="GO:0003700">
    <property type="term" value="F:DNA-binding transcription factor activity"/>
    <property type="evidence" value="ECO:0007669"/>
    <property type="project" value="InterPro"/>
</dbReference>
<evidence type="ECO:0000256" key="5">
    <source>
        <dbReference type="ARBA" id="ARBA00023242"/>
    </source>
</evidence>
<dbReference type="PANTHER" id="PTHR13690:SF138">
    <property type="entry name" value="BZIP DOMAIN-CONTAINING PROTEIN"/>
    <property type="match status" value="1"/>
</dbReference>
<accession>A0A0D3CTB6</accession>
<organism evidence="9 10">
    <name type="scientific">Brassica oleracea var. oleracea</name>
    <dbReference type="NCBI Taxonomy" id="109376"/>
    <lineage>
        <taxon>Eukaryota</taxon>
        <taxon>Viridiplantae</taxon>
        <taxon>Streptophyta</taxon>
        <taxon>Embryophyta</taxon>
        <taxon>Tracheophyta</taxon>
        <taxon>Spermatophyta</taxon>
        <taxon>Magnoliopsida</taxon>
        <taxon>eudicotyledons</taxon>
        <taxon>Gunneridae</taxon>
        <taxon>Pentapetalae</taxon>
        <taxon>rosids</taxon>
        <taxon>malvids</taxon>
        <taxon>Brassicales</taxon>
        <taxon>Brassicaceae</taxon>
        <taxon>Brassiceae</taxon>
        <taxon>Brassica</taxon>
    </lineage>
</organism>
<keyword evidence="4" id="KW-0804">Transcription</keyword>
<dbReference type="InterPro" id="IPR044759">
    <property type="entry name" value="bZIP_RF2"/>
</dbReference>
<feature type="region of interest" description="Disordered" evidence="7">
    <location>
        <begin position="180"/>
        <end position="202"/>
    </location>
</feature>
<dbReference type="eggNOG" id="ENOG502QQKB">
    <property type="taxonomic scope" value="Eukaryota"/>
</dbReference>
<evidence type="ECO:0000256" key="1">
    <source>
        <dbReference type="ARBA" id="ARBA00004123"/>
    </source>
</evidence>
<feature type="compositionally biased region" description="Polar residues" evidence="7">
    <location>
        <begin position="185"/>
        <end position="196"/>
    </location>
</feature>
<dbReference type="Gene3D" id="1.20.5.170">
    <property type="match status" value="1"/>
</dbReference>
<evidence type="ECO:0000313" key="10">
    <source>
        <dbReference type="Proteomes" id="UP000032141"/>
    </source>
</evidence>
<evidence type="ECO:0000259" key="8">
    <source>
        <dbReference type="PROSITE" id="PS50217"/>
    </source>
</evidence>
<keyword evidence="10" id="KW-1185">Reference proteome</keyword>
<dbReference type="InterPro" id="IPR004827">
    <property type="entry name" value="bZIP"/>
</dbReference>
<keyword evidence="3" id="KW-0238">DNA-binding</keyword>
<dbReference type="HOGENOM" id="CLU_848833_0_0_1"/>
<dbReference type="CDD" id="cd14703">
    <property type="entry name" value="bZIP_plant_RF2"/>
    <property type="match status" value="1"/>
</dbReference>
<keyword evidence="2" id="KW-0805">Transcription regulation</keyword>
<dbReference type="PANTHER" id="PTHR13690">
    <property type="entry name" value="TRANSCRIPTION FACTOR POSF21-RELATED"/>
    <property type="match status" value="1"/>
</dbReference>
<dbReference type="InterPro" id="IPR046347">
    <property type="entry name" value="bZIP_sf"/>
</dbReference>
<dbReference type="GO" id="GO:0005634">
    <property type="term" value="C:nucleus"/>
    <property type="evidence" value="ECO:0007669"/>
    <property type="project" value="UniProtKB-SubCell"/>
</dbReference>
<reference evidence="9" key="2">
    <citation type="submission" date="2015-03" db="UniProtKB">
        <authorList>
            <consortium name="EnsemblPlants"/>
        </authorList>
    </citation>
    <scope>IDENTIFICATION</scope>
</reference>
<reference evidence="9 10" key="1">
    <citation type="journal article" date="2014" name="Genome Biol.">
        <title>Transcriptome and methylome profiling reveals relics of genome dominance in the mesopolyploid Brassica oleracea.</title>
        <authorList>
            <person name="Parkin I.A."/>
            <person name="Koh C."/>
            <person name="Tang H."/>
            <person name="Robinson S.J."/>
            <person name="Kagale S."/>
            <person name="Clarke W.E."/>
            <person name="Town C.D."/>
            <person name="Nixon J."/>
            <person name="Krishnakumar V."/>
            <person name="Bidwell S.L."/>
            <person name="Denoeud F."/>
            <person name="Belcram H."/>
            <person name="Links M.G."/>
            <person name="Just J."/>
            <person name="Clarke C."/>
            <person name="Bender T."/>
            <person name="Huebert T."/>
            <person name="Mason A.S."/>
            <person name="Pires J.C."/>
            <person name="Barker G."/>
            <person name="Moore J."/>
            <person name="Walley P.G."/>
            <person name="Manoli S."/>
            <person name="Batley J."/>
            <person name="Edwards D."/>
            <person name="Nelson M.N."/>
            <person name="Wang X."/>
            <person name="Paterson A.H."/>
            <person name="King G."/>
            <person name="Bancroft I."/>
            <person name="Chalhoub B."/>
            <person name="Sharpe A.G."/>
        </authorList>
    </citation>
    <scope>NUCLEOTIDE SEQUENCE</scope>
    <source>
        <strain evidence="9 10">cv. TO1000</strain>
    </source>
</reference>
<dbReference type="STRING" id="109376.A0A0D3CTB6"/>
<dbReference type="SMART" id="SM00338">
    <property type="entry name" value="BRLZ"/>
    <property type="match status" value="1"/>
</dbReference>
<evidence type="ECO:0000313" key="9">
    <source>
        <dbReference type="EnsemblPlants" id="Bo6g066380.1"/>
    </source>
</evidence>
<evidence type="ECO:0000256" key="6">
    <source>
        <dbReference type="SAM" id="Coils"/>
    </source>
</evidence>